<organism evidence="1 2">
    <name type="scientific">Nibricoccus aquaticus</name>
    <dbReference type="NCBI Taxonomy" id="2576891"/>
    <lineage>
        <taxon>Bacteria</taxon>
        <taxon>Pseudomonadati</taxon>
        <taxon>Verrucomicrobiota</taxon>
        <taxon>Opitutia</taxon>
        <taxon>Opitutales</taxon>
        <taxon>Opitutaceae</taxon>
        <taxon>Nibricoccus</taxon>
    </lineage>
</organism>
<dbReference type="EMBL" id="CP023344">
    <property type="protein sequence ID" value="ATC64214.1"/>
    <property type="molecule type" value="Genomic_DNA"/>
</dbReference>
<accession>A0A290Q6U0</accession>
<evidence type="ECO:0000313" key="2">
    <source>
        <dbReference type="Proteomes" id="UP000217265"/>
    </source>
</evidence>
<dbReference type="KEGG" id="vbh:CMV30_09735"/>
<protein>
    <submittedName>
        <fullName evidence="1">Uncharacterized protein</fullName>
    </submittedName>
</protein>
<keyword evidence="2" id="KW-1185">Reference proteome</keyword>
<name>A0A290Q6U0_9BACT</name>
<dbReference type="AlphaFoldDB" id="A0A290Q6U0"/>
<dbReference type="Proteomes" id="UP000217265">
    <property type="component" value="Chromosome"/>
</dbReference>
<proteinExistence type="predicted"/>
<reference evidence="1 2" key="1">
    <citation type="submission" date="2017-09" db="EMBL/GenBank/DDBJ databases">
        <title>Complete genome sequence of Verrucomicrobial strain HZ-65, isolated from freshwater.</title>
        <authorList>
            <person name="Choi A."/>
        </authorList>
    </citation>
    <scope>NUCLEOTIDE SEQUENCE [LARGE SCALE GENOMIC DNA]</scope>
    <source>
        <strain evidence="1 2">HZ-65</strain>
    </source>
</reference>
<gene>
    <name evidence="1" type="ORF">CMV30_09735</name>
</gene>
<evidence type="ECO:0000313" key="1">
    <source>
        <dbReference type="EMBL" id="ATC64214.1"/>
    </source>
</evidence>
<sequence length="62" mass="7020">MTGNFLTTDDTDGHGGRRWKGRAEVLDRIKRMNRISEGSEEDFHEERFRAFAGAGDCDSSRA</sequence>